<evidence type="ECO:0000256" key="13">
    <source>
        <dbReference type="ARBA" id="ARBA00023136"/>
    </source>
</evidence>
<evidence type="ECO:0000256" key="12">
    <source>
        <dbReference type="ARBA" id="ARBA00023128"/>
    </source>
</evidence>
<comment type="subunit">
    <text evidence="4">Mammalian complex I is composed of 45 different subunits.</text>
</comment>
<evidence type="ECO:0000256" key="4">
    <source>
        <dbReference type="ARBA" id="ARBA00011790"/>
    </source>
</evidence>
<evidence type="ECO:0000256" key="5">
    <source>
        <dbReference type="ARBA" id="ARBA00018684"/>
    </source>
</evidence>
<evidence type="ECO:0000313" key="18">
    <source>
        <dbReference type="Proteomes" id="UP001217089"/>
    </source>
</evidence>
<organism evidence="17 18">
    <name type="scientific">Tegillarca granosa</name>
    <name type="common">Malaysian cockle</name>
    <name type="synonym">Anadara granosa</name>
    <dbReference type="NCBI Taxonomy" id="220873"/>
    <lineage>
        <taxon>Eukaryota</taxon>
        <taxon>Metazoa</taxon>
        <taxon>Spiralia</taxon>
        <taxon>Lophotrochozoa</taxon>
        <taxon>Mollusca</taxon>
        <taxon>Bivalvia</taxon>
        <taxon>Autobranchia</taxon>
        <taxon>Pteriomorphia</taxon>
        <taxon>Arcoida</taxon>
        <taxon>Arcoidea</taxon>
        <taxon>Arcidae</taxon>
        <taxon>Tegillarca</taxon>
    </lineage>
</organism>
<accession>A0ABQ9EDR5</accession>
<evidence type="ECO:0000256" key="7">
    <source>
        <dbReference type="ARBA" id="ARBA00022553"/>
    </source>
</evidence>
<dbReference type="Proteomes" id="UP001217089">
    <property type="component" value="Unassembled WGS sequence"/>
</dbReference>
<dbReference type="InterPro" id="IPR008011">
    <property type="entry name" value="Complex1_LYR_dom"/>
</dbReference>
<evidence type="ECO:0000256" key="15">
    <source>
        <dbReference type="ARBA" id="ARBA00032528"/>
    </source>
</evidence>
<evidence type="ECO:0000259" key="16">
    <source>
        <dbReference type="Pfam" id="PF05347"/>
    </source>
</evidence>
<dbReference type="InterPro" id="IPR033034">
    <property type="entry name" value="NDUFB9"/>
</dbReference>
<proteinExistence type="inferred from homology"/>
<comment type="subcellular location">
    <subcellularLocation>
        <location evidence="2">Mitochondrion inner membrane</location>
        <topology evidence="2">Peripheral membrane protein</topology>
        <orientation evidence="2">Matrix side</orientation>
    </subcellularLocation>
</comment>
<evidence type="ECO:0000256" key="6">
    <source>
        <dbReference type="ARBA" id="ARBA00022448"/>
    </source>
</evidence>
<comment type="caution">
    <text evidence="17">The sequence shown here is derived from an EMBL/GenBank/DDBJ whole genome shotgun (WGS) entry which is preliminary data.</text>
</comment>
<keyword evidence="12" id="KW-0496">Mitochondrion</keyword>
<keyword evidence="13" id="KW-0472">Membrane</keyword>
<keyword evidence="7" id="KW-0597">Phosphoprotein</keyword>
<reference evidence="17 18" key="1">
    <citation type="submission" date="2022-12" db="EMBL/GenBank/DDBJ databases">
        <title>Chromosome-level genome of Tegillarca granosa.</title>
        <authorList>
            <person name="Kim J."/>
        </authorList>
    </citation>
    <scope>NUCLEOTIDE SEQUENCE [LARGE SCALE GENOMIC DNA]</scope>
    <source>
        <strain evidence="17">Teg-2019</strain>
        <tissue evidence="17">Adductor muscle</tissue>
    </source>
</reference>
<comment type="function">
    <text evidence="1">Accessory subunit of the mitochondrial membrane respiratory chain NADH dehydrogenase (Complex I), that is believed to be not involved in catalysis. Complex I functions in the transfer of electrons from NADH to the respiratory chain. The immediate electron acceptor for the enzyme is believed to be ubiquinone.</text>
</comment>
<dbReference type="Pfam" id="PF05347">
    <property type="entry name" value="Complex1_LYR"/>
    <property type="match status" value="1"/>
</dbReference>
<evidence type="ECO:0000256" key="9">
    <source>
        <dbReference type="ARBA" id="ARBA00022792"/>
    </source>
</evidence>
<keyword evidence="9" id="KW-0999">Mitochondrion inner membrane</keyword>
<keyword evidence="11" id="KW-0007">Acetylation</keyword>
<evidence type="ECO:0000256" key="1">
    <source>
        <dbReference type="ARBA" id="ARBA00002920"/>
    </source>
</evidence>
<evidence type="ECO:0000313" key="17">
    <source>
        <dbReference type="EMBL" id="KAJ8303453.1"/>
    </source>
</evidence>
<keyword evidence="6" id="KW-0813">Transport</keyword>
<evidence type="ECO:0000256" key="2">
    <source>
        <dbReference type="ARBA" id="ARBA00004443"/>
    </source>
</evidence>
<keyword evidence="8" id="KW-0679">Respiratory chain</keyword>
<sequence>MRLVLLANCRSLGKRLKSSRMATNHLVTQVPTHAKRVLSLYKKSLRCLRDHFPEIPEYRYHAAFIRKMFDDTKDIKDFMEADRRCKIAESQLKTYMHAFPRKFYNLKNTWHPMEKAQYPEYFAKREIRKREFLESWEKKYRDPEGSTS</sequence>
<evidence type="ECO:0000256" key="8">
    <source>
        <dbReference type="ARBA" id="ARBA00022660"/>
    </source>
</evidence>
<comment type="similarity">
    <text evidence="3">Belongs to the complex I LYR family.</text>
</comment>
<name>A0ABQ9EDR5_TEGGR</name>
<dbReference type="CDD" id="cd20263">
    <property type="entry name" value="Complex1_LYR_NDUFB9_LYRM3"/>
    <property type="match status" value="1"/>
</dbReference>
<dbReference type="PANTHER" id="PTHR12868:SF0">
    <property type="entry name" value="NADH DEHYDROGENASE [UBIQUINONE] 1 BETA SUBCOMPLEX SUBUNIT 9"/>
    <property type="match status" value="1"/>
</dbReference>
<evidence type="ECO:0000256" key="14">
    <source>
        <dbReference type="ARBA" id="ARBA00030192"/>
    </source>
</evidence>
<evidence type="ECO:0000256" key="10">
    <source>
        <dbReference type="ARBA" id="ARBA00022982"/>
    </source>
</evidence>
<protein>
    <recommendedName>
        <fullName evidence="5">NADH dehydrogenase [ubiquinone] 1 beta subcomplex subunit 9</fullName>
    </recommendedName>
    <alternativeName>
        <fullName evidence="14">Complex I-B22</fullName>
    </alternativeName>
    <alternativeName>
        <fullName evidence="15">NADH-ubiquinone oxidoreductase B22 subunit</fullName>
    </alternativeName>
</protein>
<evidence type="ECO:0000256" key="3">
    <source>
        <dbReference type="ARBA" id="ARBA00009508"/>
    </source>
</evidence>
<dbReference type="InterPro" id="IPR045292">
    <property type="entry name" value="Complex1_LYR_NDUFB9_LYRM3"/>
</dbReference>
<feature type="domain" description="Complex 1 LYR protein" evidence="16">
    <location>
        <begin position="35"/>
        <end position="93"/>
    </location>
</feature>
<keyword evidence="10" id="KW-0249">Electron transport</keyword>
<dbReference type="PANTHER" id="PTHR12868">
    <property type="entry name" value="NADH-UBIQUINONE OXIDOREDUCTASE B22 SUBUNIT"/>
    <property type="match status" value="1"/>
</dbReference>
<evidence type="ECO:0000256" key="11">
    <source>
        <dbReference type="ARBA" id="ARBA00022990"/>
    </source>
</evidence>
<gene>
    <name evidence="17" type="ORF">KUTeg_019849</name>
</gene>
<dbReference type="EMBL" id="JARBDR010000917">
    <property type="protein sequence ID" value="KAJ8303453.1"/>
    <property type="molecule type" value="Genomic_DNA"/>
</dbReference>
<keyword evidence="18" id="KW-1185">Reference proteome</keyword>